<organism evidence="2 3">
    <name type="scientific">Metabacillus malikii</name>
    <dbReference type="NCBI Taxonomy" id="1504265"/>
    <lineage>
        <taxon>Bacteria</taxon>
        <taxon>Bacillati</taxon>
        <taxon>Bacillota</taxon>
        <taxon>Bacilli</taxon>
        <taxon>Bacillales</taxon>
        <taxon>Bacillaceae</taxon>
        <taxon>Metabacillus</taxon>
    </lineage>
</organism>
<dbReference type="RefSeq" id="WP_307337720.1">
    <property type="nucleotide sequence ID" value="NZ_JAUSUD010000003.1"/>
</dbReference>
<accession>A0ABT9ZCV2</accession>
<gene>
    <name evidence="2" type="ORF">J2S19_000893</name>
</gene>
<protein>
    <recommendedName>
        <fullName evidence="1">Endospore appendages core domain-containing protein</fullName>
    </recommendedName>
</protein>
<proteinExistence type="predicted"/>
<feature type="domain" description="Endospore appendages core" evidence="1">
    <location>
        <begin position="16"/>
        <end position="118"/>
    </location>
</feature>
<dbReference type="Proteomes" id="UP001234495">
    <property type="component" value="Unassembled WGS sequence"/>
</dbReference>
<reference evidence="2 3" key="1">
    <citation type="submission" date="2023-07" db="EMBL/GenBank/DDBJ databases">
        <title>Genomic Encyclopedia of Type Strains, Phase IV (KMG-IV): sequencing the most valuable type-strain genomes for metagenomic binning, comparative biology and taxonomic classification.</title>
        <authorList>
            <person name="Goeker M."/>
        </authorList>
    </citation>
    <scope>NUCLEOTIDE SEQUENCE [LARGE SCALE GENOMIC DNA]</scope>
    <source>
        <strain evidence="2 3">DSM 29005</strain>
    </source>
</reference>
<name>A0ABT9ZCV2_9BACI</name>
<dbReference type="Pfam" id="PF13157">
    <property type="entry name" value="Enas"/>
    <property type="match status" value="1"/>
</dbReference>
<evidence type="ECO:0000259" key="1">
    <source>
        <dbReference type="Pfam" id="PF13157"/>
    </source>
</evidence>
<sequence length="119" mass="12707">MKKLTLKGRDILCGGNCCPEQNFIQDEICGNFNTTVATTPLTVYSTEATVFVGGTVSIYYDRGTTPTITATVTDTAGTAFILTIPRGNTLSQTFNDIDTVTIDSAGAFGKYCLTVHYAT</sequence>
<dbReference type="EMBL" id="JAUSUD010000003">
    <property type="protein sequence ID" value="MDQ0229641.1"/>
    <property type="molecule type" value="Genomic_DNA"/>
</dbReference>
<keyword evidence="3" id="KW-1185">Reference proteome</keyword>
<evidence type="ECO:0000313" key="2">
    <source>
        <dbReference type="EMBL" id="MDQ0229641.1"/>
    </source>
</evidence>
<comment type="caution">
    <text evidence="2">The sequence shown here is derived from an EMBL/GenBank/DDBJ whole genome shotgun (WGS) entry which is preliminary data.</text>
</comment>
<dbReference type="InterPro" id="IPR025055">
    <property type="entry name" value="Ena_core"/>
</dbReference>
<evidence type="ECO:0000313" key="3">
    <source>
        <dbReference type="Proteomes" id="UP001234495"/>
    </source>
</evidence>